<protein>
    <submittedName>
        <fullName evidence="1">Plasmid stabilization protein ParE</fullName>
    </submittedName>
</protein>
<organism evidence="1 2">
    <name type="scientific">Capnocytophaga endodontalis</name>
    <dbReference type="NCBI Taxonomy" id="2708117"/>
    <lineage>
        <taxon>Bacteria</taxon>
        <taxon>Pseudomonadati</taxon>
        <taxon>Bacteroidota</taxon>
        <taxon>Flavobacteriia</taxon>
        <taxon>Flavobacteriales</taxon>
        <taxon>Flavobacteriaceae</taxon>
        <taxon>Capnocytophaga</taxon>
    </lineage>
</organism>
<evidence type="ECO:0000313" key="1">
    <source>
        <dbReference type="EMBL" id="ASF42531.1"/>
    </source>
</evidence>
<evidence type="ECO:0000313" key="2">
    <source>
        <dbReference type="Proteomes" id="UP000197007"/>
    </source>
</evidence>
<dbReference type="InterPro" id="IPR035093">
    <property type="entry name" value="RelE/ParE_toxin_dom_sf"/>
</dbReference>
<dbReference type="KEGG" id="capn:CBG49_05260"/>
<accession>A0A1Z4BMK3</accession>
<dbReference type="AlphaFoldDB" id="A0A1Z4BMK3"/>
<dbReference type="Proteomes" id="UP000197007">
    <property type="component" value="Chromosome"/>
</dbReference>
<dbReference type="Gene3D" id="3.30.2310.20">
    <property type="entry name" value="RelE-like"/>
    <property type="match status" value="1"/>
</dbReference>
<proteinExistence type="predicted"/>
<keyword evidence="2" id="KW-1185">Reference proteome</keyword>
<reference evidence="2" key="1">
    <citation type="submission" date="2017-06" db="EMBL/GenBank/DDBJ databases">
        <title>Complete genome sequence of Capnocytophaga sp. KCOM 1579 (=ChDC OS43) isolated from a human refractory periapical abscess lesion.</title>
        <authorList>
            <person name="Kook J.-K."/>
            <person name="Park S.-N."/>
            <person name="Lim Y.K."/>
            <person name="Roh H."/>
        </authorList>
    </citation>
    <scope>NUCLEOTIDE SEQUENCE [LARGE SCALE GENOMIC DNA]</scope>
    <source>
        <strain evidence="2">ChDC OS43</strain>
    </source>
</reference>
<sequence>MEIKWICDAEEDYYNTLAYWYKHNRSYTYSEKIMKAVEVLQREIAKNPYFLAKYSEHLGMYRRNFLDNRFVIYYKVIEDKNRIEIHYFRSTKQRPL</sequence>
<dbReference type="RefSeq" id="WP_088593668.1">
    <property type="nucleotide sequence ID" value="NZ_CP022022.1"/>
</dbReference>
<name>A0A1Z4BMK3_9FLAO</name>
<gene>
    <name evidence="1" type="ORF">CBG49_05260</name>
</gene>
<dbReference type="EMBL" id="CP022022">
    <property type="protein sequence ID" value="ASF42531.1"/>
    <property type="molecule type" value="Genomic_DNA"/>
</dbReference>